<gene>
    <name evidence="2" type="ORF">H7F51_17025</name>
</gene>
<dbReference type="SUPFAM" id="SSF51445">
    <property type="entry name" value="(Trans)glycosidases"/>
    <property type="match status" value="1"/>
</dbReference>
<evidence type="ECO:0000313" key="3">
    <source>
        <dbReference type="Proteomes" id="UP000566813"/>
    </source>
</evidence>
<dbReference type="PROSITE" id="PS51904">
    <property type="entry name" value="GLYCOSYL_HYDROL_F25_2"/>
    <property type="match status" value="1"/>
</dbReference>
<dbReference type="Gene3D" id="3.20.20.80">
    <property type="entry name" value="Glycosidases"/>
    <property type="match status" value="1"/>
</dbReference>
<dbReference type="AlphaFoldDB" id="A0A7X1FUG4"/>
<accession>A0A7X1FUG4</accession>
<comment type="similarity">
    <text evidence="1">Belongs to the glycosyl hydrolase 25 family.</text>
</comment>
<keyword evidence="2" id="KW-0378">Hydrolase</keyword>
<dbReference type="PANTHER" id="PTHR34135:SF2">
    <property type="entry name" value="LYSOZYME"/>
    <property type="match status" value="1"/>
</dbReference>
<sequence>MARRIGSRWRLRLAGIALLAALVAVIAGWWHLRQWTPTRAAWPVQGVEVGTLEGAVDWTALKAVGADFAYLDASASAFARDPAFVKNIEDARAAKLKVGAIHLYDPCQPAERQAANFVTVIPRDASLLPPAVDLDRLADDCPVKVSDSAVESELMTFLNQIEIHTGKPAILKVSKRFEERYHVAAQIDRNLWLTGERFQPDYAGRPWTMWTANTHLVTDAGDEPLRWVVVQP</sequence>
<dbReference type="Pfam" id="PF01183">
    <property type="entry name" value="Glyco_hydro_25"/>
    <property type="match status" value="1"/>
</dbReference>
<evidence type="ECO:0000256" key="1">
    <source>
        <dbReference type="ARBA" id="ARBA00010646"/>
    </source>
</evidence>
<dbReference type="GO" id="GO:0016998">
    <property type="term" value="P:cell wall macromolecule catabolic process"/>
    <property type="evidence" value="ECO:0007669"/>
    <property type="project" value="InterPro"/>
</dbReference>
<dbReference type="GO" id="GO:0003796">
    <property type="term" value="F:lysozyme activity"/>
    <property type="evidence" value="ECO:0007669"/>
    <property type="project" value="InterPro"/>
</dbReference>
<keyword evidence="3" id="KW-1185">Reference proteome</keyword>
<dbReference type="EMBL" id="JACLAW010000016">
    <property type="protein sequence ID" value="MBC2667225.1"/>
    <property type="molecule type" value="Genomic_DNA"/>
</dbReference>
<organism evidence="2 3">
    <name type="scientific">Novosphingobium flavum</name>
    <dbReference type="NCBI Taxonomy" id="1778672"/>
    <lineage>
        <taxon>Bacteria</taxon>
        <taxon>Pseudomonadati</taxon>
        <taxon>Pseudomonadota</taxon>
        <taxon>Alphaproteobacteria</taxon>
        <taxon>Sphingomonadales</taxon>
        <taxon>Sphingomonadaceae</taxon>
        <taxon>Novosphingobium</taxon>
    </lineage>
</organism>
<dbReference type="RefSeq" id="WP_185665524.1">
    <property type="nucleotide sequence ID" value="NZ_JACLAW010000016.1"/>
</dbReference>
<dbReference type="InterPro" id="IPR002053">
    <property type="entry name" value="Glyco_hydro_25"/>
</dbReference>
<comment type="caution">
    <text evidence="2">The sequence shown here is derived from an EMBL/GenBank/DDBJ whole genome shotgun (WGS) entry which is preliminary data.</text>
</comment>
<name>A0A7X1FUG4_9SPHN</name>
<dbReference type="CDD" id="cd00599">
    <property type="entry name" value="GH25_muramidase"/>
    <property type="match status" value="1"/>
</dbReference>
<dbReference type="Proteomes" id="UP000566813">
    <property type="component" value="Unassembled WGS sequence"/>
</dbReference>
<dbReference type="GO" id="GO:0009253">
    <property type="term" value="P:peptidoglycan catabolic process"/>
    <property type="evidence" value="ECO:0007669"/>
    <property type="project" value="InterPro"/>
</dbReference>
<evidence type="ECO:0000313" key="2">
    <source>
        <dbReference type="EMBL" id="MBC2667225.1"/>
    </source>
</evidence>
<proteinExistence type="inferred from homology"/>
<dbReference type="GO" id="GO:0016052">
    <property type="term" value="P:carbohydrate catabolic process"/>
    <property type="evidence" value="ECO:0007669"/>
    <property type="project" value="TreeGrafter"/>
</dbReference>
<dbReference type="InterPro" id="IPR017853">
    <property type="entry name" value="GH"/>
</dbReference>
<protein>
    <submittedName>
        <fullName evidence="2">Glycoside hydrolase family 25 protein</fullName>
    </submittedName>
</protein>
<dbReference type="PANTHER" id="PTHR34135">
    <property type="entry name" value="LYSOZYME"/>
    <property type="match status" value="1"/>
</dbReference>
<reference evidence="2 3" key="1">
    <citation type="submission" date="2020-08" db="EMBL/GenBank/DDBJ databases">
        <title>The genome sequence of type strain Novosphingobium flavum NBRC 111647.</title>
        <authorList>
            <person name="Liu Y."/>
        </authorList>
    </citation>
    <scope>NUCLEOTIDE SEQUENCE [LARGE SCALE GENOMIC DNA]</scope>
    <source>
        <strain evidence="2 3">NBRC 111647</strain>
    </source>
</reference>